<dbReference type="EMBL" id="JAFLCK010000005">
    <property type="protein sequence ID" value="MBN8659731.1"/>
    <property type="molecule type" value="Genomic_DNA"/>
</dbReference>
<name>A0A8J7P7P8_9BACT</name>
<reference evidence="1" key="1">
    <citation type="submission" date="2021-02" db="EMBL/GenBank/DDBJ databases">
        <title>Genome-Resolved Metagenomics of a Microbial Community Performing Photosynthetic Biological Nutrient Removal.</title>
        <authorList>
            <person name="Mcdaniel E.A."/>
        </authorList>
    </citation>
    <scope>NUCLEOTIDE SEQUENCE</scope>
    <source>
        <strain evidence="1">UWPOB_OBS1</strain>
    </source>
</reference>
<evidence type="ECO:0000313" key="1">
    <source>
        <dbReference type="EMBL" id="MBN8659731.1"/>
    </source>
</evidence>
<protein>
    <submittedName>
        <fullName evidence="1">Uncharacterized protein</fullName>
    </submittedName>
</protein>
<dbReference type="Proteomes" id="UP000664277">
    <property type="component" value="Unassembled WGS sequence"/>
</dbReference>
<proteinExistence type="predicted"/>
<dbReference type="AlphaFoldDB" id="A0A8J7P7P8"/>
<gene>
    <name evidence="1" type="ORF">J0M35_05170</name>
</gene>
<sequence>MFSKSQVNANVVTAQGLSRHILDNFKKTSRSIKSISVKPEYLDYLASKAEQYSRLSEQAQKPEPAAKESMRLVQAIYDLLEPYAEEMTRANGRGPLAISIQAPTTTVETAEFDHMRRPIKTREFFRSRFSTSLLSLVIRGEDQSKERRGERVDFFLLPTSKVMGLSQNEALFAPLMSFIKEGFENSWTVENKALSEDRFERFTLLALEHLIDRTSEELTL</sequence>
<evidence type="ECO:0000313" key="2">
    <source>
        <dbReference type="Proteomes" id="UP000664277"/>
    </source>
</evidence>
<accession>A0A8J7P7P8</accession>
<comment type="caution">
    <text evidence="1">The sequence shown here is derived from an EMBL/GenBank/DDBJ whole genome shotgun (WGS) entry which is preliminary data.</text>
</comment>
<organism evidence="1 2">
    <name type="scientific">Candidatus Obscuribacter phosphatis</name>
    <dbReference type="NCBI Taxonomy" id="1906157"/>
    <lineage>
        <taxon>Bacteria</taxon>
        <taxon>Bacillati</taxon>
        <taxon>Candidatus Melainabacteria</taxon>
        <taxon>Candidatus Obscuribacterales</taxon>
        <taxon>Candidatus Obscuribacteraceae</taxon>
        <taxon>Candidatus Obscuribacter</taxon>
    </lineage>
</organism>